<dbReference type="EMBL" id="CACRUX010000104">
    <property type="protein sequence ID" value="VYU54016.1"/>
    <property type="molecule type" value="Genomic_DNA"/>
</dbReference>
<evidence type="ECO:0008006" key="2">
    <source>
        <dbReference type="Google" id="ProtNLM"/>
    </source>
</evidence>
<gene>
    <name evidence="1" type="ORF">VRLFYP33_02420</name>
</gene>
<organism evidence="1">
    <name type="scientific">Veillonella ratti</name>
    <dbReference type="NCBI Taxonomy" id="103892"/>
    <lineage>
        <taxon>Bacteria</taxon>
        <taxon>Bacillati</taxon>
        <taxon>Bacillota</taxon>
        <taxon>Negativicutes</taxon>
        <taxon>Veillonellales</taxon>
        <taxon>Veillonellaceae</taxon>
        <taxon>Veillonella</taxon>
    </lineage>
</organism>
<dbReference type="AlphaFoldDB" id="A0A6N3FQA5"/>
<sequence length="191" mass="23117">MKTPNPRDLFYCSHLDRCVYQRYAFLLNEKYNVFAQNNHINSVAIAYRDNLGKTNIDFAKEAFRKISSLKNAFIFVSDFEHFFDNINHEYLKKKLCELLTEQKLPEDYYAVYKNITKFAFWEWEDIIKCSYEDEFNTTSKNKIKSIVNKRDKILTNLQFKSNTKYIKKKPHQYWNSSRLTYQCSAFKYLYD</sequence>
<proteinExistence type="predicted"/>
<protein>
    <recommendedName>
        <fullName evidence="2">Reverse transcriptase domain-containing protein</fullName>
    </recommendedName>
</protein>
<evidence type="ECO:0000313" key="1">
    <source>
        <dbReference type="EMBL" id="VYU54016.1"/>
    </source>
</evidence>
<accession>A0A6N3FQA5</accession>
<dbReference type="InterPro" id="IPR043502">
    <property type="entry name" value="DNA/RNA_pol_sf"/>
</dbReference>
<reference evidence="1" key="1">
    <citation type="submission" date="2019-11" db="EMBL/GenBank/DDBJ databases">
        <authorList>
            <person name="Feng L."/>
        </authorList>
    </citation>
    <scope>NUCLEOTIDE SEQUENCE</scope>
    <source>
        <strain evidence="1">VrattiLFYP33</strain>
    </source>
</reference>
<dbReference type="SUPFAM" id="SSF56672">
    <property type="entry name" value="DNA/RNA polymerases"/>
    <property type="match status" value="1"/>
</dbReference>
<name>A0A6N3FQA5_9FIRM</name>